<keyword evidence="6" id="KW-1185">Reference proteome</keyword>
<accession>A0A2P8DJU5</accession>
<dbReference type="EC" id="3.2.1.14" evidence="2"/>
<dbReference type="PANTHER" id="PTHR11177:SF317">
    <property type="entry name" value="CHITINASE 12-RELATED"/>
    <property type="match status" value="1"/>
</dbReference>
<dbReference type="Pfam" id="PF00704">
    <property type="entry name" value="Glyco_hydro_18"/>
    <property type="match status" value="1"/>
</dbReference>
<dbReference type="EMBL" id="PYGA01000008">
    <property type="protein sequence ID" value="PSK97468.1"/>
    <property type="molecule type" value="Genomic_DNA"/>
</dbReference>
<evidence type="ECO:0000256" key="2">
    <source>
        <dbReference type="ARBA" id="ARBA00012729"/>
    </source>
</evidence>
<keyword evidence="3" id="KW-0146">Chitin degradation</keyword>
<reference evidence="5 6" key="1">
    <citation type="submission" date="2018-03" db="EMBL/GenBank/DDBJ databases">
        <title>Genomic Encyclopedia of Archaeal and Bacterial Type Strains, Phase II (KMG-II): from individual species to whole genera.</title>
        <authorList>
            <person name="Goeker M."/>
        </authorList>
    </citation>
    <scope>NUCLEOTIDE SEQUENCE [LARGE SCALE GENOMIC DNA]</scope>
    <source>
        <strain evidence="5 6">DSM 45312</strain>
    </source>
</reference>
<dbReference type="PROSITE" id="PS51910">
    <property type="entry name" value="GH18_2"/>
    <property type="match status" value="1"/>
</dbReference>
<dbReference type="GO" id="GO:0006032">
    <property type="term" value="P:chitin catabolic process"/>
    <property type="evidence" value="ECO:0007669"/>
    <property type="project" value="UniProtKB-KW"/>
</dbReference>
<dbReference type="CDD" id="cd06548">
    <property type="entry name" value="GH18_chitinase"/>
    <property type="match status" value="1"/>
</dbReference>
<dbReference type="SMART" id="SM00636">
    <property type="entry name" value="Glyco_18"/>
    <property type="match status" value="1"/>
</dbReference>
<comment type="caution">
    <text evidence="5">The sequence shown here is derived from an EMBL/GenBank/DDBJ whole genome shotgun (WGS) entry which is preliminary data.</text>
</comment>
<dbReference type="InterPro" id="IPR011583">
    <property type="entry name" value="Chitinase_II/V-like_cat"/>
</dbReference>
<keyword evidence="3" id="KW-0119">Carbohydrate metabolism</keyword>
<feature type="domain" description="GH18" evidence="4">
    <location>
        <begin position="16"/>
        <end position="414"/>
    </location>
</feature>
<comment type="catalytic activity">
    <reaction evidence="1">
        <text>Random endo-hydrolysis of N-acetyl-beta-D-glucosaminide (1-&gt;4)-beta-linkages in chitin and chitodextrins.</text>
        <dbReference type="EC" id="3.2.1.14"/>
    </reaction>
</comment>
<dbReference type="InterPro" id="IPR001223">
    <property type="entry name" value="Glyco_hydro18_cat"/>
</dbReference>
<evidence type="ECO:0000256" key="3">
    <source>
        <dbReference type="ARBA" id="ARBA00023024"/>
    </source>
</evidence>
<organism evidence="5 6">
    <name type="scientific">Murinocardiopsis flavida</name>
    <dbReference type="NCBI Taxonomy" id="645275"/>
    <lineage>
        <taxon>Bacteria</taxon>
        <taxon>Bacillati</taxon>
        <taxon>Actinomycetota</taxon>
        <taxon>Actinomycetes</taxon>
        <taxon>Streptosporangiales</taxon>
        <taxon>Nocardiopsidaceae</taxon>
        <taxon>Murinocardiopsis</taxon>
    </lineage>
</organism>
<keyword evidence="3" id="KW-0624">Polysaccharide degradation</keyword>
<evidence type="ECO:0000313" key="6">
    <source>
        <dbReference type="Proteomes" id="UP000240542"/>
    </source>
</evidence>
<name>A0A2P8DJU5_9ACTN</name>
<evidence type="ECO:0000259" key="4">
    <source>
        <dbReference type="PROSITE" id="PS51910"/>
    </source>
</evidence>
<dbReference type="Gene3D" id="3.10.50.10">
    <property type="match status" value="1"/>
</dbReference>
<dbReference type="GO" id="GO:0008843">
    <property type="term" value="F:endochitinase activity"/>
    <property type="evidence" value="ECO:0007669"/>
    <property type="project" value="UniProtKB-EC"/>
</dbReference>
<dbReference type="Proteomes" id="UP000240542">
    <property type="component" value="Unassembled WGS sequence"/>
</dbReference>
<dbReference type="Gene3D" id="3.20.20.80">
    <property type="entry name" value="Glycosidases"/>
    <property type="match status" value="1"/>
</dbReference>
<proteinExistence type="predicted"/>
<gene>
    <name evidence="5" type="ORF">CLV63_108188</name>
</gene>
<dbReference type="GO" id="GO:0008061">
    <property type="term" value="F:chitin binding"/>
    <property type="evidence" value="ECO:0007669"/>
    <property type="project" value="InterPro"/>
</dbReference>
<dbReference type="InterPro" id="IPR050314">
    <property type="entry name" value="Glycosyl_Hydrlase_18"/>
</dbReference>
<sequence>MQDSGPPRPPVPDGNRRSIGYFPQWAIYDRNYLPRDVHTSGQAASLTHLMYAFGELDAGGRCVMTEDATGDPWADYQRRFTAAESVDGRPDRYDQALAGNFNQLRKLKARYPHLRLCVSFGGWNASRYLSNAALTEESRAAFAASLVELYFDGHLPILPGEPQGGPGTAAGLFDAVDFNWEWPATEGNPHNVNRPEDRRNFTLLLAETRRRLDAFTERTGRAAQISASLPADPRRAIAGIEPEVFRHLDFGIVQGYDFSGDWDLTTNHASQLYTPPADPSPDRLSVDAGVLCYLEMGVSPGKLVVGLPGFGRGWHGVPSADHGLYQHAKAVAAGVWEPGDEDYRTLARRPGERFRDTEYGALWLYDGDEFWSYDDPEQIRRKLAYVVDLGLGGLSLWSLDNDDAEASLVRAMRH</sequence>
<dbReference type="SUPFAM" id="SSF51445">
    <property type="entry name" value="(Trans)glycosidases"/>
    <property type="match status" value="1"/>
</dbReference>
<evidence type="ECO:0000256" key="1">
    <source>
        <dbReference type="ARBA" id="ARBA00000822"/>
    </source>
</evidence>
<protein>
    <recommendedName>
        <fullName evidence="2">chitinase</fullName>
        <ecNumber evidence="2">3.2.1.14</ecNumber>
    </recommendedName>
</protein>
<dbReference type="AlphaFoldDB" id="A0A2P8DJU5"/>
<dbReference type="OrthoDB" id="9775889at2"/>
<dbReference type="RefSeq" id="WP_106583345.1">
    <property type="nucleotide sequence ID" value="NZ_PYGA01000008.1"/>
</dbReference>
<dbReference type="SUPFAM" id="SSF54556">
    <property type="entry name" value="Chitinase insertion domain"/>
    <property type="match status" value="1"/>
</dbReference>
<dbReference type="PANTHER" id="PTHR11177">
    <property type="entry name" value="CHITINASE"/>
    <property type="match status" value="1"/>
</dbReference>
<evidence type="ECO:0000313" key="5">
    <source>
        <dbReference type="EMBL" id="PSK97468.1"/>
    </source>
</evidence>
<dbReference type="InterPro" id="IPR017853">
    <property type="entry name" value="GH"/>
</dbReference>
<dbReference type="GO" id="GO:0005975">
    <property type="term" value="P:carbohydrate metabolic process"/>
    <property type="evidence" value="ECO:0007669"/>
    <property type="project" value="InterPro"/>
</dbReference>
<dbReference type="InterPro" id="IPR029070">
    <property type="entry name" value="Chitinase_insertion_sf"/>
</dbReference>